<keyword evidence="2 13" id="KW-0723">Serine/threonine-protein kinase</keyword>
<dbReference type="Pfam" id="PF01453">
    <property type="entry name" value="B_lectin"/>
    <property type="match status" value="1"/>
</dbReference>
<dbReference type="InterPro" id="IPR036426">
    <property type="entry name" value="Bulb-type_lectin_dom_sf"/>
</dbReference>
<keyword evidence="3 13" id="KW-0808">Transferase</keyword>
<evidence type="ECO:0000256" key="10">
    <source>
        <dbReference type="ARBA" id="ARBA00023136"/>
    </source>
</evidence>
<keyword evidence="6 13" id="KW-0547">Nucleotide-binding</keyword>
<dbReference type="InterPro" id="IPR011009">
    <property type="entry name" value="Kinase-like_dom_sf"/>
</dbReference>
<dbReference type="InterPro" id="IPR000858">
    <property type="entry name" value="S_locus_glycoprot_dom"/>
</dbReference>
<comment type="catalytic activity">
    <reaction evidence="13">
        <text>L-threonyl-[protein] + ATP = O-phospho-L-threonyl-[protein] + ADP + H(+)</text>
        <dbReference type="Rhea" id="RHEA:46608"/>
        <dbReference type="Rhea" id="RHEA-COMP:11060"/>
        <dbReference type="Rhea" id="RHEA-COMP:11605"/>
        <dbReference type="ChEBI" id="CHEBI:15378"/>
        <dbReference type="ChEBI" id="CHEBI:30013"/>
        <dbReference type="ChEBI" id="CHEBI:30616"/>
        <dbReference type="ChEBI" id="CHEBI:61977"/>
        <dbReference type="ChEBI" id="CHEBI:456216"/>
        <dbReference type="EC" id="2.7.11.1"/>
    </reaction>
</comment>
<keyword evidence="12" id="KW-0325">Glycoprotein</keyword>
<dbReference type="Gene3D" id="2.90.10.10">
    <property type="entry name" value="Bulb-type lectin domain"/>
    <property type="match status" value="1"/>
</dbReference>
<evidence type="ECO:0000313" key="15">
    <source>
        <dbReference type="RefSeq" id="XP_010247878.1"/>
    </source>
</evidence>
<dbReference type="SMART" id="SM00108">
    <property type="entry name" value="B_lectin"/>
    <property type="match status" value="1"/>
</dbReference>
<dbReference type="Pfam" id="PF08276">
    <property type="entry name" value="PAN_2"/>
    <property type="match status" value="1"/>
</dbReference>
<gene>
    <name evidence="15" type="primary">LOC104590822</name>
</gene>
<evidence type="ECO:0000256" key="3">
    <source>
        <dbReference type="ARBA" id="ARBA00022679"/>
    </source>
</evidence>
<reference evidence="15" key="1">
    <citation type="submission" date="2025-08" db="UniProtKB">
        <authorList>
            <consortium name="RefSeq"/>
        </authorList>
    </citation>
    <scope>IDENTIFICATION</scope>
</reference>
<dbReference type="GO" id="GO:0016020">
    <property type="term" value="C:membrane"/>
    <property type="evidence" value="ECO:0007669"/>
    <property type="project" value="UniProtKB-SubCell"/>
</dbReference>
<dbReference type="FunFam" id="3.30.200.20:FF:000250">
    <property type="entry name" value="Serine/threonine-protein kinase"/>
    <property type="match status" value="1"/>
</dbReference>
<dbReference type="Proteomes" id="UP000189703">
    <property type="component" value="Unplaced"/>
</dbReference>
<dbReference type="InterPro" id="IPR003609">
    <property type="entry name" value="Pan_app"/>
</dbReference>
<keyword evidence="9" id="KW-1133">Transmembrane helix</keyword>
<dbReference type="GO" id="GO:0005524">
    <property type="term" value="F:ATP binding"/>
    <property type="evidence" value="ECO:0007669"/>
    <property type="project" value="UniProtKB-UniRule"/>
</dbReference>
<dbReference type="InterPro" id="IPR008271">
    <property type="entry name" value="Ser/Thr_kinase_AS"/>
</dbReference>
<evidence type="ECO:0000256" key="8">
    <source>
        <dbReference type="ARBA" id="ARBA00022840"/>
    </source>
</evidence>
<dbReference type="OMA" id="WNATRVY"/>
<dbReference type="RefSeq" id="XP_010247878.1">
    <property type="nucleotide sequence ID" value="XM_010249576.1"/>
</dbReference>
<evidence type="ECO:0000256" key="9">
    <source>
        <dbReference type="ARBA" id="ARBA00022989"/>
    </source>
</evidence>
<dbReference type="InterPro" id="IPR000719">
    <property type="entry name" value="Prot_kinase_dom"/>
</dbReference>
<evidence type="ECO:0000256" key="5">
    <source>
        <dbReference type="ARBA" id="ARBA00022729"/>
    </source>
</evidence>
<dbReference type="CDD" id="cd01098">
    <property type="entry name" value="PAN_AP_plant"/>
    <property type="match status" value="1"/>
</dbReference>
<comment type="similarity">
    <text evidence="13">Belongs to the protein kinase superfamily. Ser/Thr protein kinase family.</text>
</comment>
<dbReference type="InterPro" id="IPR024171">
    <property type="entry name" value="SRK-like_kinase"/>
</dbReference>
<evidence type="ECO:0000256" key="4">
    <source>
        <dbReference type="ARBA" id="ARBA00022692"/>
    </source>
</evidence>
<dbReference type="Pfam" id="PF00069">
    <property type="entry name" value="Pkinase"/>
    <property type="match status" value="1"/>
</dbReference>
<dbReference type="PROSITE" id="PS00107">
    <property type="entry name" value="PROTEIN_KINASE_ATP"/>
    <property type="match status" value="1"/>
</dbReference>
<dbReference type="InterPro" id="IPR001480">
    <property type="entry name" value="Bulb-type_lectin_dom"/>
</dbReference>
<dbReference type="AlphaFoldDB" id="A0A1U7Z9W7"/>
<evidence type="ECO:0000256" key="6">
    <source>
        <dbReference type="ARBA" id="ARBA00022741"/>
    </source>
</evidence>
<dbReference type="eggNOG" id="ENOG502QUMK">
    <property type="taxonomic scope" value="Eukaryota"/>
</dbReference>
<keyword evidence="8 13" id="KW-0067">ATP-binding</keyword>
<comment type="catalytic activity">
    <reaction evidence="13">
        <text>L-seryl-[protein] + ATP = O-phospho-L-seryl-[protein] + ADP + H(+)</text>
        <dbReference type="Rhea" id="RHEA:17989"/>
        <dbReference type="Rhea" id="RHEA-COMP:9863"/>
        <dbReference type="Rhea" id="RHEA-COMP:11604"/>
        <dbReference type="ChEBI" id="CHEBI:15378"/>
        <dbReference type="ChEBI" id="CHEBI:29999"/>
        <dbReference type="ChEBI" id="CHEBI:30616"/>
        <dbReference type="ChEBI" id="CHEBI:83421"/>
        <dbReference type="ChEBI" id="CHEBI:456216"/>
        <dbReference type="EC" id="2.7.11.1"/>
    </reaction>
</comment>
<proteinExistence type="inferred from homology"/>
<keyword evidence="14" id="KW-1185">Reference proteome</keyword>
<sequence>MVPLNNLWFLLSLFLLCFSFEIHLSYGADTISLGESLSGNQTIVSSQGNFELGFFKPGNSTQNYYIGVWYKKISVKTIVWVANRENPVSDIYSSQLKLLEDGNLVLLDQSNIQVWTTNLTSTTSNSIEAVLLDNGNLVLRDGPNSSVYMWESFDHPTHTWLPGGKLARNKQTNTTQRLTSWRSKEDPAPGIFSLELDPAGTSQYFILWNGSVRYWTSGTWNGQIFSLVPEMRLNYIYNFSYINNENESYFTYTVYNSSIISRFVMDISGQVKQLSWLEGSNEWNLFWSQPRTQCEVYNLCGTFSTCNDRAMPFCECLPGYEPSSVRDWNLSDWSDGCRRRTPLNCNNNDGFLIMPNMKLPTGTSNLATGSPDACRSACLNNCSCNAYAYANGQCSILEGDLLSLQEISEGDDSGVNLYLKLAASDIPTPSSGSKKGTPAGAIIGAIAGSVILFGFILVLIWTRKSGGSLRLSDAVEGSLIPFGYRDLQIATKNFSEKLGGGAFGSVFKGTLTDSTVIAVKKLEGLRQGEKQFRTEVSTIGTIQHVNLVRLRGFCSEGTKRLLVYDYMPKGSLDFHLFHGNKYSNIIDWKTRYQIALGIARGLAYLHEKCRDCIIHCDIKPENILLDAEFCAKVADFGLAKLVGRDFSRVLTTMRGTRGYLAPEWISGMAITAKADVYSYGMMLFEIISGRRNSEQSEDGKVSFFPTWAASQINKGEDVLGILDYRLEGNANVEELTRACRVACWCIQDDEIHRPSMGQVVQIFEGVLEVNPPPVPRSLQVLVENGDHIIFFSESSSNHSQQARSSMSKSASQTQSKSTSSTSSQP</sequence>
<keyword evidence="10" id="KW-0472">Membrane</keyword>
<evidence type="ECO:0000313" key="14">
    <source>
        <dbReference type="Proteomes" id="UP000189703"/>
    </source>
</evidence>
<dbReference type="PANTHER" id="PTHR47974">
    <property type="entry name" value="OS07G0415500 PROTEIN"/>
    <property type="match status" value="1"/>
</dbReference>
<dbReference type="FunCoup" id="A0A1U7Z9W7">
    <property type="interactions" value="449"/>
</dbReference>
<dbReference type="GeneID" id="104590822"/>
<keyword evidence="4" id="KW-0812">Transmembrane</keyword>
<dbReference type="GO" id="GO:0048544">
    <property type="term" value="P:recognition of pollen"/>
    <property type="evidence" value="ECO:0007669"/>
    <property type="project" value="InterPro"/>
</dbReference>
<dbReference type="CDD" id="cd00028">
    <property type="entry name" value="B_lectin"/>
    <property type="match status" value="1"/>
</dbReference>
<evidence type="ECO:0000256" key="13">
    <source>
        <dbReference type="PIRNR" id="PIRNR000641"/>
    </source>
</evidence>
<dbReference type="PROSITE" id="PS50948">
    <property type="entry name" value="PAN"/>
    <property type="match status" value="1"/>
</dbReference>
<dbReference type="PROSITE" id="PS50927">
    <property type="entry name" value="BULB_LECTIN"/>
    <property type="match status" value="1"/>
</dbReference>
<organism evidence="14 15">
    <name type="scientific">Nelumbo nucifera</name>
    <name type="common">Sacred lotus</name>
    <dbReference type="NCBI Taxonomy" id="4432"/>
    <lineage>
        <taxon>Eukaryota</taxon>
        <taxon>Viridiplantae</taxon>
        <taxon>Streptophyta</taxon>
        <taxon>Embryophyta</taxon>
        <taxon>Tracheophyta</taxon>
        <taxon>Spermatophyta</taxon>
        <taxon>Magnoliopsida</taxon>
        <taxon>Proteales</taxon>
        <taxon>Nelumbonaceae</taxon>
        <taxon>Nelumbo</taxon>
    </lineage>
</organism>
<dbReference type="GO" id="GO:0106310">
    <property type="term" value="F:protein serine kinase activity"/>
    <property type="evidence" value="ECO:0007669"/>
    <property type="project" value="RHEA"/>
</dbReference>
<dbReference type="CDD" id="cd14066">
    <property type="entry name" value="STKc_IRAK"/>
    <property type="match status" value="1"/>
</dbReference>
<keyword evidence="5" id="KW-0732">Signal</keyword>
<dbReference type="EC" id="2.7.11.1" evidence="13"/>
<dbReference type="Pfam" id="PF00954">
    <property type="entry name" value="S_locus_glycop"/>
    <property type="match status" value="1"/>
</dbReference>
<dbReference type="PIRSF" id="PIRSF000641">
    <property type="entry name" value="SRK"/>
    <property type="match status" value="1"/>
</dbReference>
<keyword evidence="11" id="KW-1015">Disulfide bond</keyword>
<dbReference type="OrthoDB" id="643280at2759"/>
<protein>
    <recommendedName>
        <fullName evidence="13">Receptor-like serine/threonine-protein kinase</fullName>
        <ecNumber evidence="13">2.7.11.1</ecNumber>
    </recommendedName>
</protein>
<dbReference type="SUPFAM" id="SSF51110">
    <property type="entry name" value="alpha-D-mannose-specific plant lectins"/>
    <property type="match status" value="1"/>
</dbReference>
<accession>A0A1U7Z9W7</accession>
<evidence type="ECO:0000256" key="12">
    <source>
        <dbReference type="ARBA" id="ARBA00023180"/>
    </source>
</evidence>
<evidence type="ECO:0000256" key="2">
    <source>
        <dbReference type="ARBA" id="ARBA00022527"/>
    </source>
</evidence>
<dbReference type="SUPFAM" id="SSF56112">
    <property type="entry name" value="Protein kinase-like (PK-like)"/>
    <property type="match status" value="1"/>
</dbReference>
<dbReference type="KEGG" id="nnu:104590822"/>
<evidence type="ECO:0000256" key="11">
    <source>
        <dbReference type="ARBA" id="ARBA00023157"/>
    </source>
</evidence>
<dbReference type="SMART" id="SM00473">
    <property type="entry name" value="PAN_AP"/>
    <property type="match status" value="1"/>
</dbReference>
<dbReference type="PROSITE" id="PS00108">
    <property type="entry name" value="PROTEIN_KINASE_ST"/>
    <property type="match status" value="1"/>
</dbReference>
<dbReference type="InterPro" id="IPR017441">
    <property type="entry name" value="Protein_kinase_ATP_BS"/>
</dbReference>
<name>A0A1U7Z9W7_NELNU</name>
<comment type="subcellular location">
    <subcellularLocation>
        <location evidence="1">Membrane</location>
        <topology evidence="1">Single-pass membrane protein</topology>
    </subcellularLocation>
</comment>
<keyword evidence="7 13" id="KW-0418">Kinase</keyword>
<dbReference type="SMART" id="SM00220">
    <property type="entry name" value="S_TKc"/>
    <property type="match status" value="1"/>
</dbReference>
<dbReference type="PROSITE" id="PS50011">
    <property type="entry name" value="PROTEIN_KINASE_DOM"/>
    <property type="match status" value="1"/>
</dbReference>
<dbReference type="PANTHER" id="PTHR47974:SF19">
    <property type="entry name" value="RECEPTOR-LIKE SERINE_THREONINE-PROTEIN KINASE"/>
    <property type="match status" value="1"/>
</dbReference>
<dbReference type="GO" id="GO:0004674">
    <property type="term" value="F:protein serine/threonine kinase activity"/>
    <property type="evidence" value="ECO:0007669"/>
    <property type="project" value="UniProtKB-KW"/>
</dbReference>
<dbReference type="FunFam" id="2.90.10.10:FF:000002">
    <property type="entry name" value="Serine/threonine-protein kinase"/>
    <property type="match status" value="1"/>
</dbReference>
<evidence type="ECO:0000256" key="7">
    <source>
        <dbReference type="ARBA" id="ARBA00022777"/>
    </source>
</evidence>
<evidence type="ECO:0000256" key="1">
    <source>
        <dbReference type="ARBA" id="ARBA00004167"/>
    </source>
</evidence>
<dbReference type="FunFam" id="1.10.510.10:FF:000227">
    <property type="entry name" value="Serine/threonine-protein kinase"/>
    <property type="match status" value="1"/>
</dbReference>
<dbReference type="Gene3D" id="1.10.510.10">
    <property type="entry name" value="Transferase(Phosphotransferase) domain 1"/>
    <property type="match status" value="1"/>
</dbReference>
<dbReference type="Gene3D" id="3.30.200.20">
    <property type="entry name" value="Phosphorylase Kinase, domain 1"/>
    <property type="match status" value="1"/>
</dbReference>